<evidence type="ECO:0000313" key="2">
    <source>
        <dbReference type="EMBL" id="MBB5263061.1"/>
    </source>
</evidence>
<protein>
    <submittedName>
        <fullName evidence="2">Uncharacterized protein</fullName>
    </submittedName>
</protein>
<dbReference type="Proteomes" id="UP000543642">
    <property type="component" value="Unassembled WGS sequence"/>
</dbReference>
<sequence>MRKQKNKPRKKLKKWQKILIGVIIAAIICIVAFGVYKWIVRTQMDEETKKRDSWTVETGELIGTNQDQRVNIYESATDSQISVYQIVPREVERDSFTFHVTEPKNVSGYGIKLESTEGTSGGALERGLYYTLGTQGYYGYMFFFDNDGVMRYEMLLDGYKADRVLMDGGEMICCVSSNQIGRINALGQVTELYTMDGYVMHHDFNWGNDGTLLVLATKENDRDDAVMDRVLEIDMDAGTVEEIINLQYRFQRSAFGGKLCGQQRRGENLWEYDSQGEMIRSFSYDTTFQGYRVMKDDFLQYWFK</sequence>
<evidence type="ECO:0000256" key="1">
    <source>
        <dbReference type="SAM" id="Phobius"/>
    </source>
</evidence>
<dbReference type="EMBL" id="JACHFW010000001">
    <property type="protein sequence ID" value="MBB5263061.1"/>
    <property type="molecule type" value="Genomic_DNA"/>
</dbReference>
<dbReference type="GO" id="GO:0004062">
    <property type="term" value="F:aryl sulfotransferase activity"/>
    <property type="evidence" value="ECO:0007669"/>
    <property type="project" value="InterPro"/>
</dbReference>
<organism evidence="2 3">
    <name type="scientific">Catenibacillus scindens</name>
    <dbReference type="NCBI Taxonomy" id="673271"/>
    <lineage>
        <taxon>Bacteria</taxon>
        <taxon>Bacillati</taxon>
        <taxon>Bacillota</taxon>
        <taxon>Clostridia</taxon>
        <taxon>Lachnospirales</taxon>
        <taxon>Lachnospiraceae</taxon>
        <taxon>Catenibacillus</taxon>
    </lineage>
</organism>
<dbReference type="Pfam" id="PF05935">
    <property type="entry name" value="Arylsulfotrans"/>
    <property type="match status" value="1"/>
</dbReference>
<proteinExistence type="predicted"/>
<keyword evidence="1" id="KW-0812">Transmembrane</keyword>
<gene>
    <name evidence="2" type="ORF">HNP82_000155</name>
</gene>
<keyword evidence="1" id="KW-0472">Membrane</keyword>
<keyword evidence="1" id="KW-1133">Transmembrane helix</keyword>
<keyword evidence="3" id="KW-1185">Reference proteome</keyword>
<evidence type="ECO:0000313" key="3">
    <source>
        <dbReference type="Proteomes" id="UP000543642"/>
    </source>
</evidence>
<feature type="transmembrane region" description="Helical" evidence="1">
    <location>
        <begin position="20"/>
        <end position="39"/>
    </location>
</feature>
<comment type="caution">
    <text evidence="2">The sequence shown here is derived from an EMBL/GenBank/DDBJ whole genome shotgun (WGS) entry which is preliminary data.</text>
</comment>
<name>A0A7W8H708_9FIRM</name>
<accession>A0A7W8H708</accession>
<dbReference type="InterPro" id="IPR010262">
    <property type="entry name" value="Arylsulfotransferase_bact"/>
</dbReference>
<reference evidence="2 3" key="1">
    <citation type="submission" date="2020-08" db="EMBL/GenBank/DDBJ databases">
        <title>Genomic Encyclopedia of Type Strains, Phase IV (KMG-IV): sequencing the most valuable type-strain genomes for metagenomic binning, comparative biology and taxonomic classification.</title>
        <authorList>
            <person name="Goeker M."/>
        </authorList>
    </citation>
    <scope>NUCLEOTIDE SEQUENCE [LARGE SCALE GENOMIC DNA]</scope>
    <source>
        <strain evidence="2 3">DSM 106146</strain>
    </source>
</reference>
<dbReference type="AlphaFoldDB" id="A0A7W8H708"/>
<dbReference type="RefSeq" id="WP_183770386.1">
    <property type="nucleotide sequence ID" value="NZ_JACHFW010000001.1"/>
</dbReference>